<dbReference type="RefSeq" id="WP_274267563.1">
    <property type="nucleotide sequence ID" value="NZ_CP117880.1"/>
</dbReference>
<dbReference type="InterPro" id="IPR031161">
    <property type="entry name" value="Peptidase_M60_dom"/>
</dbReference>
<dbReference type="Gene3D" id="2.60.120.1250">
    <property type="entry name" value="Peptidase M60, enhancin-like domain 1"/>
    <property type="match status" value="1"/>
</dbReference>
<evidence type="ECO:0000256" key="1">
    <source>
        <dbReference type="SAM" id="SignalP"/>
    </source>
</evidence>
<dbReference type="InterPro" id="IPR035423">
    <property type="entry name" value="M60-like_N"/>
</dbReference>
<dbReference type="SMART" id="SM01276">
    <property type="entry name" value="M60-like"/>
    <property type="match status" value="1"/>
</dbReference>
<evidence type="ECO:0000259" key="2">
    <source>
        <dbReference type="PROSITE" id="PS51723"/>
    </source>
</evidence>
<dbReference type="PROSITE" id="PS51723">
    <property type="entry name" value="PEPTIDASE_M60"/>
    <property type="match status" value="1"/>
</dbReference>
<dbReference type="Pfam" id="PF17291">
    <property type="entry name" value="M60-like_N"/>
    <property type="match status" value="1"/>
</dbReference>
<keyword evidence="1" id="KW-0732">Signal</keyword>
<dbReference type="Pfam" id="PF13402">
    <property type="entry name" value="Peptidase_M60"/>
    <property type="match status" value="1"/>
</dbReference>
<dbReference type="InterPro" id="IPR051244">
    <property type="entry name" value="TCAF"/>
</dbReference>
<dbReference type="Proteomes" id="UP001221558">
    <property type="component" value="Chromosome"/>
</dbReference>
<dbReference type="EMBL" id="CP117880">
    <property type="protein sequence ID" value="WDF68833.1"/>
    <property type="molecule type" value="Genomic_DNA"/>
</dbReference>
<feature type="signal peptide" evidence="1">
    <location>
        <begin position="1"/>
        <end position="23"/>
    </location>
</feature>
<dbReference type="InterPro" id="IPR042279">
    <property type="entry name" value="Pep_M60_3"/>
</dbReference>
<gene>
    <name evidence="3" type="ORF">PQ465_00270</name>
</gene>
<reference evidence="3 4" key="1">
    <citation type="submission" date="2023-02" db="EMBL/GenBank/DDBJ databases">
        <title>Genome sequence of Sphingobacterium sp. KACC 22765.</title>
        <authorList>
            <person name="Kim S."/>
            <person name="Heo J."/>
            <person name="Kwon S.-W."/>
        </authorList>
    </citation>
    <scope>NUCLEOTIDE SEQUENCE [LARGE SCALE GENOMIC DNA]</scope>
    <source>
        <strain evidence="3 4">KACC 22765</strain>
    </source>
</reference>
<accession>A0ABY7WKA4</accession>
<dbReference type="PANTHER" id="PTHR15730:SF5">
    <property type="entry name" value="SI:CH211-210B2.2-RELATED"/>
    <property type="match status" value="1"/>
</dbReference>
<feature type="chain" id="PRO_5046211896" evidence="1">
    <location>
        <begin position="24"/>
        <end position="446"/>
    </location>
</feature>
<feature type="domain" description="Peptidase M60" evidence="2">
    <location>
        <begin position="68"/>
        <end position="370"/>
    </location>
</feature>
<dbReference type="Gene3D" id="3.40.390.80">
    <property type="entry name" value="Peptidase M60, enhancin-like domain 2"/>
    <property type="match status" value="1"/>
</dbReference>
<dbReference type="PANTHER" id="PTHR15730">
    <property type="entry name" value="EXPERIMENTAL AUTOIMMUNE PROSTATITIS ANTIGEN 2-RELATED"/>
    <property type="match status" value="1"/>
</dbReference>
<sequence>MKKNIFYLLVASVLVGFSSCEKAVTSIEAASSAAIEQTLAIADSVQTFSVTPSATTETDRMRFRGNHNEMQATGFYAAPNSVVTIKTTVKSGTTPIRLAIGTPFRDNVRPVRQYFNLQEGTQSFTIDQYGGLVYIIYTANNYSSTGQVEITFGDGFVAVPYFQKGKTSQSQWQETLNALKDDVPDVVFSSDHTIMVANMEKALLYQNEDQNLIVDRLDAIIDFSNKISGLSGNSGVHAVPYNKHLITVRDAASGGYMAAGIAIYYTESLSYRLLQPLYLSNVNGWGMWHEVGHTYQQNAWTWTGMTETTVNVYSLASERGFGLSPSRITTNNSWHKLDTYLQKPVVDRNFNQGDVELKLIMFHQLQLAFGDEVFIQLSRSTRENRPNVSTDEEKMRYFMLTVAQVTQKNLSDFFRKWGFKVNQSVYDELDAFGFPAPDQDLTTLRD</sequence>
<organism evidence="3 4">
    <name type="scientific">Sphingobacterium oryzagri</name>
    <dbReference type="NCBI Taxonomy" id="3025669"/>
    <lineage>
        <taxon>Bacteria</taxon>
        <taxon>Pseudomonadati</taxon>
        <taxon>Bacteroidota</taxon>
        <taxon>Sphingobacteriia</taxon>
        <taxon>Sphingobacteriales</taxon>
        <taxon>Sphingobacteriaceae</taxon>
        <taxon>Sphingobacterium</taxon>
    </lineage>
</organism>
<evidence type="ECO:0000313" key="3">
    <source>
        <dbReference type="EMBL" id="WDF68833.1"/>
    </source>
</evidence>
<name>A0ABY7WKA4_9SPHI</name>
<proteinExistence type="predicted"/>
<dbReference type="Gene3D" id="1.10.390.30">
    <property type="entry name" value="Peptidase M60, enhancin-like domain 3"/>
    <property type="match status" value="1"/>
</dbReference>
<protein>
    <submittedName>
        <fullName evidence="3">M60 family metallopeptidase</fullName>
    </submittedName>
</protein>
<dbReference type="PROSITE" id="PS51257">
    <property type="entry name" value="PROKAR_LIPOPROTEIN"/>
    <property type="match status" value="1"/>
</dbReference>
<evidence type="ECO:0000313" key="4">
    <source>
        <dbReference type="Proteomes" id="UP001221558"/>
    </source>
</evidence>
<keyword evidence="4" id="KW-1185">Reference proteome</keyword>